<comment type="caution">
    <text evidence="1">The sequence shown here is derived from an EMBL/GenBank/DDBJ whole genome shotgun (WGS) entry which is preliminary data.</text>
</comment>
<name>A0AAD4Y8M6_OVIAM</name>
<organism evidence="1 2">
    <name type="scientific">Ovis ammon polii</name>
    <dbReference type="NCBI Taxonomy" id="230172"/>
    <lineage>
        <taxon>Eukaryota</taxon>
        <taxon>Metazoa</taxon>
        <taxon>Chordata</taxon>
        <taxon>Craniata</taxon>
        <taxon>Vertebrata</taxon>
        <taxon>Euteleostomi</taxon>
        <taxon>Mammalia</taxon>
        <taxon>Eutheria</taxon>
        <taxon>Laurasiatheria</taxon>
        <taxon>Artiodactyla</taxon>
        <taxon>Ruminantia</taxon>
        <taxon>Pecora</taxon>
        <taxon>Bovidae</taxon>
        <taxon>Caprinae</taxon>
        <taxon>Ovis</taxon>
    </lineage>
</organism>
<reference evidence="1" key="1">
    <citation type="submission" date="2022-03" db="EMBL/GenBank/DDBJ databases">
        <title>Genomic analyses of argali, domestic sheep and their hybrids provide insights into chromosomal evolution, heterosis and genetic basis of agronomic traits.</title>
        <authorList>
            <person name="Li M."/>
        </authorList>
    </citation>
    <scope>NUCLEOTIDE SEQUENCE</scope>
    <source>
        <strain evidence="1">CAU-MHL-2022a</strain>
        <tissue evidence="1">Skin</tissue>
    </source>
</reference>
<dbReference type="AlphaFoldDB" id="A0AAD4Y8M6"/>
<proteinExistence type="predicted"/>
<keyword evidence="2" id="KW-1185">Reference proteome</keyword>
<evidence type="ECO:0000313" key="2">
    <source>
        <dbReference type="Proteomes" id="UP001214576"/>
    </source>
</evidence>
<sequence length="126" mass="13534">MMVWNTAGGQHAHRDAALVVMGCGHCTQMPSDPLCASFPSPGCCSLYPLGRLLSDRRKMDALEGGKSSQNLILEDIRGSGNGSFLERSAAHSSPGACAEFPDRGSCSMRIRHFRKTGKEPRILTAL</sequence>
<protein>
    <submittedName>
        <fullName evidence="1">Uncharacterized protein</fullName>
    </submittedName>
</protein>
<dbReference type="Proteomes" id="UP001214576">
    <property type="component" value="Unassembled WGS sequence"/>
</dbReference>
<accession>A0AAD4Y8M6</accession>
<dbReference type="EMBL" id="JAKZEL010000013">
    <property type="protein sequence ID" value="KAI4538618.1"/>
    <property type="molecule type" value="Genomic_DNA"/>
</dbReference>
<evidence type="ECO:0000313" key="1">
    <source>
        <dbReference type="EMBL" id="KAI4538618.1"/>
    </source>
</evidence>
<gene>
    <name evidence="1" type="ORF">MG293_012021</name>
</gene>